<sequence>MDIIIRNARVLTMDDEDTQYDRADVLISDGLIVGIGPDIAKGVDTTGARVVDGEGKLVMPGLINAHFHSPVNFLKGALVDAPLELYMLYEVPPLQAESVDGEYAYTRTMLGAVELLKQGVTSLHDDCFFVPVPTEKEISAVMQAYTDSGIRANVTLCQVNVKEYDKYPFLEELLPQDILDEMDAAPRMTTDELVSTYEQFIDRWHKTGDDRIRCSVSCSAPQRVTPDYLCALDSLSRQHDIPYKMHILETKLQRVLGEEKFGGSIIQYVHKQGVLSERAVVIHSVWVDDEDIAVMADSGCSVLHNPISNLKIGSGVMPFRRLKDAGINIGLGIDEVPVDDGCNLWTVGKMAGLIHKIADPDYERWPDEHEVLHMMTRGGAQTMRLHKEVGMLAEGFKADLLLVDLDTLPFTPLHNLKRSLVFCEQGSSIRMTIVNGQIVVEDGKILTVDEVALKARVREYASDIGDQLAEMKLSADRLAPYYQTMYRMAAERDVGMNRWAGPMKP</sequence>
<evidence type="ECO:0000256" key="2">
    <source>
        <dbReference type="ARBA" id="ARBA00022801"/>
    </source>
</evidence>
<dbReference type="EMBL" id="BAABBO010000002">
    <property type="protein sequence ID" value="GAA3953078.1"/>
    <property type="molecule type" value="Genomic_DNA"/>
</dbReference>
<dbReference type="InterPro" id="IPR032466">
    <property type="entry name" value="Metal_Hydrolase"/>
</dbReference>
<dbReference type="Pfam" id="PF01979">
    <property type="entry name" value="Amidohydro_1"/>
    <property type="match status" value="1"/>
</dbReference>
<organism evidence="4 5">
    <name type="scientific">Allohahella marinimesophila</name>
    <dbReference type="NCBI Taxonomy" id="1054972"/>
    <lineage>
        <taxon>Bacteria</taxon>
        <taxon>Pseudomonadati</taxon>
        <taxon>Pseudomonadota</taxon>
        <taxon>Gammaproteobacteria</taxon>
        <taxon>Oceanospirillales</taxon>
        <taxon>Hahellaceae</taxon>
        <taxon>Allohahella</taxon>
    </lineage>
</organism>
<evidence type="ECO:0000313" key="5">
    <source>
        <dbReference type="Proteomes" id="UP001501337"/>
    </source>
</evidence>
<accession>A0ABP7NS90</accession>
<proteinExistence type="inferred from homology"/>
<evidence type="ECO:0000256" key="1">
    <source>
        <dbReference type="ARBA" id="ARBA00006745"/>
    </source>
</evidence>
<dbReference type="InterPro" id="IPR050287">
    <property type="entry name" value="MTA/SAH_deaminase"/>
</dbReference>
<comment type="similarity">
    <text evidence="1">Belongs to the metallo-dependent hydrolases superfamily. ATZ/TRZ family.</text>
</comment>
<keyword evidence="5" id="KW-1185">Reference proteome</keyword>
<comment type="caution">
    <text evidence="4">The sequence shown here is derived from an EMBL/GenBank/DDBJ whole genome shotgun (WGS) entry which is preliminary data.</text>
</comment>
<evidence type="ECO:0000259" key="3">
    <source>
        <dbReference type="Pfam" id="PF01979"/>
    </source>
</evidence>
<dbReference type="Gene3D" id="2.30.40.10">
    <property type="entry name" value="Urease, subunit C, domain 1"/>
    <property type="match status" value="1"/>
</dbReference>
<name>A0ABP7NS90_9GAMM</name>
<protein>
    <submittedName>
        <fullName evidence="4">Amidohydrolase family protein</fullName>
    </submittedName>
</protein>
<keyword evidence="2" id="KW-0378">Hydrolase</keyword>
<dbReference type="InterPro" id="IPR006680">
    <property type="entry name" value="Amidohydro-rel"/>
</dbReference>
<feature type="domain" description="Amidohydrolase-related" evidence="3">
    <location>
        <begin position="57"/>
        <end position="439"/>
    </location>
</feature>
<dbReference type="RefSeq" id="WP_344803951.1">
    <property type="nucleotide sequence ID" value="NZ_BAABBO010000002.1"/>
</dbReference>
<dbReference type="PANTHER" id="PTHR43794:SF11">
    <property type="entry name" value="AMIDOHYDROLASE-RELATED DOMAIN-CONTAINING PROTEIN"/>
    <property type="match status" value="1"/>
</dbReference>
<dbReference type="Proteomes" id="UP001501337">
    <property type="component" value="Unassembled WGS sequence"/>
</dbReference>
<dbReference type="Gene3D" id="3.20.20.140">
    <property type="entry name" value="Metal-dependent hydrolases"/>
    <property type="match status" value="1"/>
</dbReference>
<dbReference type="InterPro" id="IPR011059">
    <property type="entry name" value="Metal-dep_hydrolase_composite"/>
</dbReference>
<dbReference type="SUPFAM" id="SSF51556">
    <property type="entry name" value="Metallo-dependent hydrolases"/>
    <property type="match status" value="1"/>
</dbReference>
<dbReference type="SUPFAM" id="SSF51338">
    <property type="entry name" value="Composite domain of metallo-dependent hydrolases"/>
    <property type="match status" value="1"/>
</dbReference>
<dbReference type="PANTHER" id="PTHR43794">
    <property type="entry name" value="AMINOHYDROLASE SSNA-RELATED"/>
    <property type="match status" value="1"/>
</dbReference>
<evidence type="ECO:0000313" key="4">
    <source>
        <dbReference type="EMBL" id="GAA3953078.1"/>
    </source>
</evidence>
<gene>
    <name evidence="4" type="ORF">GCM10022278_09990</name>
</gene>
<reference evidence="5" key="1">
    <citation type="journal article" date="2019" name="Int. J. Syst. Evol. Microbiol.">
        <title>The Global Catalogue of Microorganisms (GCM) 10K type strain sequencing project: providing services to taxonomists for standard genome sequencing and annotation.</title>
        <authorList>
            <consortium name="The Broad Institute Genomics Platform"/>
            <consortium name="The Broad Institute Genome Sequencing Center for Infectious Disease"/>
            <person name="Wu L."/>
            <person name="Ma J."/>
        </authorList>
    </citation>
    <scope>NUCLEOTIDE SEQUENCE [LARGE SCALE GENOMIC DNA]</scope>
    <source>
        <strain evidence="5">JCM 17555</strain>
    </source>
</reference>